<dbReference type="SMART" id="SM00869">
    <property type="entry name" value="Autotransporter"/>
    <property type="match status" value="1"/>
</dbReference>
<dbReference type="InterPro" id="IPR012332">
    <property type="entry name" value="Autotransporter_pectin_lyase_C"/>
</dbReference>
<dbReference type="InterPro" id="IPR005546">
    <property type="entry name" value="Autotransporte_beta"/>
</dbReference>
<evidence type="ECO:0000259" key="3">
    <source>
        <dbReference type="PROSITE" id="PS51208"/>
    </source>
</evidence>
<evidence type="ECO:0000313" key="4">
    <source>
        <dbReference type="EMBL" id="HCD1256572.1"/>
    </source>
</evidence>
<sequence length="924" mass="98299">MKLNKVAFFCLTALYGTTFSAGAEYLYDGLTVSTQDVSLHDHGTIINTTVSKSKTLTLGGDIHAETTLLDRGDVIAGDNVTFEGTTLQGRSNFTLNDNAHASNTVLHGTSSTATLNHSATATGTLLKGISYLYVNDNAAISNTTVNDNSSLILGGHATAEFTTTHRNMTLNDNAEATNTHVMQYGRLNLYDNTSASHNIVEDGGYIYTYDNSRISDTVLNGTSLLTMNNTSTGIDTVVNKNSKIFIRDNSYLENTTVANGGYLGFHESASTYNTVVQSGGNMNISASGEADITRVELGGRLNMNSTASTRRTTVDGGTMLMSMNTTAIDTKITGSGTLDSKGYASLTDTALFDTAALTMTENTRAESTTLNGASSMTLSGSASAQDTTINDAAVVTLMSGTTAHDTVVNSGLFQLYTSAQAMGSTVVNLAGEMIMEAGAWAKDVMLKGGTLAITDLTDDTTSIVPARVDTLTSEDGVISFLRDSDGDYAALSIGSLSGTGAFLFNISLAERNGNFVTIDSGSGRFNIIVHDSGREIAEHDNLTVNLVNDKEGNLDFALVNAAQHRVAMLDAGVYMYSLYNQQNKDQLEGNVWYLGLADDNPQEPGTELPGTGGNTGSEDKLTSPSTDAVLSMASAVTRVINAELDGFRAWRSTLSPDNLAENSVWGHYIGSNSRVHTHNGAAYRLEQNGMEIGADTTMHAEGGKLITGAWMSSSANDVRHARGGKSNITSYGLGAYATWFDEAGFYVDGVIKGNRLNSELKTKMTNGGYTKGDWHQYALSGVLETGYRHKLSAQTYVEPWLRASAVQANRANVTLSNGMKADTGKPRSLITEAGSRIGSQFAVGSVKVKPYVHASVVQENAKSNEVAINGIRFDNNVKGTSGRYGAGASIRLAENTTLYGEANYRKGRYIEEPIQGVLGVKMYF</sequence>
<dbReference type="EMBL" id="DACYAJ020000020">
    <property type="protein sequence ID" value="HCD1256572.1"/>
    <property type="molecule type" value="Genomic_DNA"/>
</dbReference>
<reference evidence="4" key="1">
    <citation type="journal article" date="2018" name="Genome Biol.">
        <title>SKESA: strategic k-mer extension for scrupulous assemblies.</title>
        <authorList>
            <person name="Souvorov A."/>
            <person name="Agarwala R."/>
            <person name="Lipman D.J."/>
        </authorList>
    </citation>
    <scope>NUCLEOTIDE SEQUENCE</scope>
    <source>
        <strain evidence="4">CAV1698</strain>
    </source>
</reference>
<dbReference type="AlphaFoldDB" id="A0A9C7QLX0"/>
<reference evidence="4" key="2">
    <citation type="submission" date="2022-05" db="EMBL/GenBank/DDBJ databases">
        <authorList>
            <consortium name="NCBI Pathogen Detection Project"/>
        </authorList>
    </citation>
    <scope>NUCLEOTIDE SEQUENCE</scope>
    <source>
        <strain evidence="4">CAV1698</strain>
    </source>
</reference>
<dbReference type="PANTHER" id="PTHR35037:SF7">
    <property type="entry name" value="AUTOTRANSPORTER"/>
    <property type="match status" value="1"/>
</dbReference>
<dbReference type="PROSITE" id="PS51208">
    <property type="entry name" value="AUTOTRANSPORTER"/>
    <property type="match status" value="1"/>
</dbReference>
<evidence type="ECO:0000256" key="2">
    <source>
        <dbReference type="SAM" id="SignalP"/>
    </source>
</evidence>
<feature type="signal peptide" evidence="2">
    <location>
        <begin position="1"/>
        <end position="23"/>
    </location>
</feature>
<comment type="caution">
    <text evidence="4">The sequence shown here is derived from an EMBL/GenBank/DDBJ whole genome shotgun (WGS) entry which is preliminary data.</text>
</comment>
<dbReference type="NCBIfam" id="TIGR01414">
    <property type="entry name" value="autotrans_barl"/>
    <property type="match status" value="1"/>
</dbReference>
<dbReference type="InterPro" id="IPR051551">
    <property type="entry name" value="Autotransporter_adhesion"/>
</dbReference>
<dbReference type="SUPFAM" id="SSF103515">
    <property type="entry name" value="Autotransporter"/>
    <property type="match status" value="1"/>
</dbReference>
<dbReference type="Proteomes" id="UP000862426">
    <property type="component" value="Unassembled WGS sequence"/>
</dbReference>
<gene>
    <name evidence="4" type="ORF">JD854_RS16165</name>
</gene>
<accession>A0A9C7QLX0</accession>
<name>A0A9C7QLX0_CITAM</name>
<dbReference type="PANTHER" id="PTHR35037">
    <property type="entry name" value="C-TERMINAL REGION OF AIDA-LIKE PROTEIN"/>
    <property type="match status" value="1"/>
</dbReference>
<dbReference type="InterPro" id="IPR004899">
    <property type="entry name" value="Pertactin_central"/>
</dbReference>
<feature type="chain" id="PRO_5038646385" evidence="2">
    <location>
        <begin position="24"/>
        <end position="924"/>
    </location>
</feature>
<dbReference type="SUPFAM" id="SSF51126">
    <property type="entry name" value="Pectin lyase-like"/>
    <property type="match status" value="1"/>
</dbReference>
<protein>
    <submittedName>
        <fullName evidence="4">Autotransporter outer membrane beta-barrel domain-containing protein</fullName>
    </submittedName>
</protein>
<dbReference type="InterPro" id="IPR036709">
    <property type="entry name" value="Autotransporte_beta_dom_sf"/>
</dbReference>
<feature type="domain" description="Autotransporter" evidence="3">
    <location>
        <begin position="657"/>
        <end position="924"/>
    </location>
</feature>
<evidence type="ECO:0000313" key="5">
    <source>
        <dbReference type="Proteomes" id="UP000862426"/>
    </source>
</evidence>
<keyword evidence="2" id="KW-0732">Signal</keyword>
<dbReference type="InterPro" id="IPR011050">
    <property type="entry name" value="Pectin_lyase_fold/virulence"/>
</dbReference>
<dbReference type="Gene3D" id="2.40.128.130">
    <property type="entry name" value="Autotransporter beta-domain"/>
    <property type="match status" value="1"/>
</dbReference>
<dbReference type="GO" id="GO:0019867">
    <property type="term" value="C:outer membrane"/>
    <property type="evidence" value="ECO:0007669"/>
    <property type="project" value="InterPro"/>
</dbReference>
<dbReference type="Pfam" id="PF03797">
    <property type="entry name" value="Autotransporter"/>
    <property type="match status" value="1"/>
</dbReference>
<proteinExistence type="predicted"/>
<dbReference type="Pfam" id="PF03212">
    <property type="entry name" value="Pertactin"/>
    <property type="match status" value="1"/>
</dbReference>
<dbReference type="InterPro" id="IPR006315">
    <property type="entry name" value="OM_autotransptr_brl_dom"/>
</dbReference>
<feature type="region of interest" description="Disordered" evidence="1">
    <location>
        <begin position="596"/>
        <end position="624"/>
    </location>
</feature>
<dbReference type="Gene3D" id="2.160.20.20">
    <property type="match status" value="2"/>
</dbReference>
<evidence type="ECO:0000256" key="1">
    <source>
        <dbReference type="SAM" id="MobiDB-lite"/>
    </source>
</evidence>
<organism evidence="4 5">
    <name type="scientific">Citrobacter amalonaticus</name>
    <dbReference type="NCBI Taxonomy" id="35703"/>
    <lineage>
        <taxon>Bacteria</taxon>
        <taxon>Pseudomonadati</taxon>
        <taxon>Pseudomonadota</taxon>
        <taxon>Gammaproteobacteria</taxon>
        <taxon>Enterobacterales</taxon>
        <taxon>Enterobacteriaceae</taxon>
        <taxon>Citrobacter</taxon>
    </lineage>
</organism>